<proteinExistence type="predicted"/>
<keyword evidence="2" id="KW-0472">Membrane</keyword>
<evidence type="ECO:0000313" key="3">
    <source>
        <dbReference type="EMBL" id="CAF4223880.1"/>
    </source>
</evidence>
<sequence>MRATTIIIMNNHTKSLPPFGLFVAMGYLPSIFSLLLILILILITLFILFMKHKTSRAFDENEIRSDDSASANELKSLEFHRSKQYSSTSNNQQQTSMTSFQTDIDEQTTRSTIDLLSAK</sequence>
<dbReference type="Proteomes" id="UP000663851">
    <property type="component" value="Unassembled WGS sequence"/>
</dbReference>
<feature type="region of interest" description="Disordered" evidence="1">
    <location>
        <begin position="81"/>
        <end position="105"/>
    </location>
</feature>
<dbReference type="Proteomes" id="UP000663873">
    <property type="component" value="Unassembled WGS sequence"/>
</dbReference>
<organism evidence="3 6">
    <name type="scientific">Rotaria socialis</name>
    <dbReference type="NCBI Taxonomy" id="392032"/>
    <lineage>
        <taxon>Eukaryota</taxon>
        <taxon>Metazoa</taxon>
        <taxon>Spiralia</taxon>
        <taxon>Gnathifera</taxon>
        <taxon>Rotifera</taxon>
        <taxon>Eurotatoria</taxon>
        <taxon>Bdelloidea</taxon>
        <taxon>Philodinida</taxon>
        <taxon>Philodinidae</taxon>
        <taxon>Rotaria</taxon>
    </lineage>
</organism>
<evidence type="ECO:0000313" key="7">
    <source>
        <dbReference type="Proteomes" id="UP000663873"/>
    </source>
</evidence>
<evidence type="ECO:0000256" key="2">
    <source>
        <dbReference type="SAM" id="Phobius"/>
    </source>
</evidence>
<dbReference type="Proteomes" id="UP000663848">
    <property type="component" value="Unassembled WGS sequence"/>
</dbReference>
<dbReference type="AlphaFoldDB" id="A0A820D1S0"/>
<feature type="compositionally biased region" description="Low complexity" evidence="1">
    <location>
        <begin position="84"/>
        <end position="102"/>
    </location>
</feature>
<evidence type="ECO:0000256" key="1">
    <source>
        <dbReference type="SAM" id="MobiDB-lite"/>
    </source>
</evidence>
<keyword evidence="2" id="KW-1133">Transmembrane helix</keyword>
<reference evidence="3" key="1">
    <citation type="submission" date="2021-02" db="EMBL/GenBank/DDBJ databases">
        <authorList>
            <person name="Nowell W R."/>
        </authorList>
    </citation>
    <scope>NUCLEOTIDE SEQUENCE</scope>
</reference>
<dbReference type="EMBL" id="CAJOBO010000447">
    <property type="protein sequence ID" value="CAF4223880.1"/>
    <property type="molecule type" value="Genomic_DNA"/>
</dbReference>
<keyword evidence="7" id="KW-1185">Reference proteome</keyword>
<gene>
    <name evidence="3" type="ORF">HFQ381_LOCUS8803</name>
    <name evidence="5" type="ORF">QYT958_LOCUS6536</name>
    <name evidence="4" type="ORF">UJA718_LOCUS24929</name>
</gene>
<comment type="caution">
    <text evidence="3">The sequence shown here is derived from an EMBL/GenBank/DDBJ whole genome shotgun (WGS) entry which is preliminary data.</text>
</comment>
<feature type="transmembrane region" description="Helical" evidence="2">
    <location>
        <begin position="19"/>
        <end position="49"/>
    </location>
</feature>
<evidence type="ECO:0000313" key="6">
    <source>
        <dbReference type="Proteomes" id="UP000663851"/>
    </source>
</evidence>
<dbReference type="EMBL" id="CAJOBR010000585">
    <property type="protein sequence ID" value="CAF4525999.1"/>
    <property type="molecule type" value="Genomic_DNA"/>
</dbReference>
<name>A0A820D1S0_9BILA</name>
<keyword evidence="2" id="KW-0812">Transmembrane</keyword>
<dbReference type="EMBL" id="CAJOBP010005918">
    <property type="protein sequence ID" value="CAF4481070.1"/>
    <property type="molecule type" value="Genomic_DNA"/>
</dbReference>
<protein>
    <submittedName>
        <fullName evidence="3">Uncharacterized protein</fullName>
    </submittedName>
</protein>
<evidence type="ECO:0000313" key="5">
    <source>
        <dbReference type="EMBL" id="CAF4525999.1"/>
    </source>
</evidence>
<evidence type="ECO:0000313" key="4">
    <source>
        <dbReference type="EMBL" id="CAF4481070.1"/>
    </source>
</evidence>
<accession>A0A820D1S0</accession>